<evidence type="ECO:0000313" key="3">
    <source>
        <dbReference type="Proteomes" id="UP000029091"/>
    </source>
</evidence>
<sequence>MNSTFSFQDDSPLSKQKAGNKTVSSLDRFGRTTLIRNLAQAISASVSKNGSLVVSLEGPWGSGKTSAKNMLEESLTECWANKRKHSNNYPRLINAEFDPWLFSGSNDVVSLMFSSIINAIDVYLPEELEKRTSFSRKIEATGKALDIASHIDPSGILKSASDALQWVSENLNPTDNNVKSLIQARNELIRQLRSLPEDYAIVVYIDEIDRLDDKDIAALFKALKSVGNLPHVIYVPVFDREIVTAALDRVTQQGRGNQYLEKIIQIPIVLPKIPMEVVWEDFIKEISVFTSSNNSAVEQNHLAHNIFELKNDIFAKLEHDLMVLKKYDIAPIKRDNNTALRESHLGQESKLIGYIAKNKYILEEDIKENRQMLKDSLMNKVSDMADFIITEKNKLTGIFNGNEEDSLVDFITRDKSRLIFFVSKNKSILANYFIDKPEDSDSFLKENKQYLALYTVENKSALTSYIAKNANTLADFLTVNPNILDEYIQRYSEQIIAYLFSSNNYIQNKAQIIECFKDEYILKRYITDCINIVGPYLICNQSLRDSKSPEESFINKNEDELAYFALQKTDRLAGFIEEYTRETADYFNRNKDILKKFITEYRNSAEFQCDNILKSYIHEKIDSKSYLYHFITDFEKELHQSVTEFKKEPSKDLLNSCVKPFVHNFRDAHRILNAFRIPALQLRNEINLTELLYLTVIKLYDHVFYDWIYQHRDSLLDNSLTLPEKNMAKKYDEDIDSKLKSLPFNNENPSDNVIARRRDALSILFPKYQMMHLNAIYATDKTTIFVTCDRTSVSISDPNFFEKYFLDEDSDSHPSQSSEDIEK</sequence>
<feature type="domain" description="KAP NTPase" evidence="1">
    <location>
        <begin position="33"/>
        <end position="277"/>
    </location>
</feature>
<evidence type="ECO:0000259" key="1">
    <source>
        <dbReference type="Pfam" id="PF07693"/>
    </source>
</evidence>
<name>A0A087DRF9_BIFAD</name>
<dbReference type="Proteomes" id="UP000029091">
    <property type="component" value="Unassembled WGS sequence"/>
</dbReference>
<accession>A0A087DRF9</accession>
<dbReference type="AlphaFoldDB" id="A0A087DRF9"/>
<reference evidence="2 3" key="1">
    <citation type="submission" date="2014-03" db="EMBL/GenBank/DDBJ databases">
        <title>Genomics of Bifidobacteria.</title>
        <authorList>
            <person name="Ventura M."/>
            <person name="Milani C."/>
            <person name="Lugli G.A."/>
        </authorList>
    </citation>
    <scope>NUCLEOTIDE SEQUENCE [LARGE SCALE GENOMIC DNA]</scope>
    <source>
        <strain evidence="3">JCM 15918</strain>
    </source>
</reference>
<gene>
    <name evidence="2" type="ORF">BSTER_0680</name>
</gene>
<dbReference type="Gene3D" id="3.40.50.300">
    <property type="entry name" value="P-loop containing nucleotide triphosphate hydrolases"/>
    <property type="match status" value="1"/>
</dbReference>
<dbReference type="InterPro" id="IPR011646">
    <property type="entry name" value="KAP_P-loop"/>
</dbReference>
<dbReference type="SUPFAM" id="SSF52540">
    <property type="entry name" value="P-loop containing nucleoside triphosphate hydrolases"/>
    <property type="match status" value="1"/>
</dbReference>
<organism evidence="2 3">
    <name type="scientific">Bifidobacterium adolescentis JCM 15918</name>
    <dbReference type="NCBI Taxonomy" id="1437612"/>
    <lineage>
        <taxon>Bacteria</taxon>
        <taxon>Bacillati</taxon>
        <taxon>Actinomycetota</taxon>
        <taxon>Actinomycetes</taxon>
        <taxon>Bifidobacteriales</taxon>
        <taxon>Bifidobacteriaceae</taxon>
        <taxon>Bifidobacterium</taxon>
    </lineage>
</organism>
<dbReference type="InterPro" id="IPR027417">
    <property type="entry name" value="P-loop_NTPase"/>
</dbReference>
<dbReference type="EMBL" id="JGZQ01000003">
    <property type="protein sequence ID" value="KFI98109.1"/>
    <property type="molecule type" value="Genomic_DNA"/>
</dbReference>
<evidence type="ECO:0000313" key="2">
    <source>
        <dbReference type="EMBL" id="KFI98109.1"/>
    </source>
</evidence>
<dbReference type="Pfam" id="PF07693">
    <property type="entry name" value="KAP_NTPase"/>
    <property type="match status" value="1"/>
</dbReference>
<comment type="caution">
    <text evidence="2">The sequence shown here is derived from an EMBL/GenBank/DDBJ whole genome shotgun (WGS) entry which is preliminary data.</text>
</comment>
<proteinExistence type="predicted"/>
<protein>
    <submittedName>
        <fullName evidence="2">KAP family P-loop domain protein</fullName>
    </submittedName>
</protein>